<organism evidence="8 9">
    <name type="scientific">Henningerozyma blattae (strain ATCC 34711 / CBS 6284 / DSM 70876 / NBRC 10599 / NRRL Y-10934 / UCD 77-7)</name>
    <name type="common">Yeast</name>
    <name type="synonym">Tetrapisispora blattae</name>
    <dbReference type="NCBI Taxonomy" id="1071380"/>
    <lineage>
        <taxon>Eukaryota</taxon>
        <taxon>Fungi</taxon>
        <taxon>Dikarya</taxon>
        <taxon>Ascomycota</taxon>
        <taxon>Saccharomycotina</taxon>
        <taxon>Saccharomycetes</taxon>
        <taxon>Saccharomycetales</taxon>
        <taxon>Saccharomycetaceae</taxon>
        <taxon>Henningerozyma</taxon>
    </lineage>
</organism>
<feature type="compositionally biased region" description="Polar residues" evidence="5">
    <location>
        <begin position="473"/>
        <end position="489"/>
    </location>
</feature>
<dbReference type="eggNOG" id="KOG1704">
    <property type="taxonomic scope" value="Eukaryota"/>
</dbReference>
<proteinExistence type="predicted"/>
<feature type="region of interest" description="Disordered" evidence="5">
    <location>
        <begin position="569"/>
        <end position="597"/>
    </location>
</feature>
<feature type="compositionally biased region" description="Polar residues" evidence="5">
    <location>
        <begin position="234"/>
        <end position="271"/>
    </location>
</feature>
<dbReference type="GO" id="GO:0005096">
    <property type="term" value="F:GTPase activator activity"/>
    <property type="evidence" value="ECO:0007669"/>
    <property type="project" value="UniProtKB-KW"/>
</dbReference>
<feature type="region of interest" description="Disordered" evidence="5">
    <location>
        <begin position="458"/>
        <end position="509"/>
    </location>
</feature>
<evidence type="ECO:0000256" key="5">
    <source>
        <dbReference type="SAM" id="MobiDB-lite"/>
    </source>
</evidence>
<evidence type="ECO:0000313" key="9">
    <source>
        <dbReference type="Proteomes" id="UP000002866"/>
    </source>
</evidence>
<dbReference type="InterPro" id="IPR008936">
    <property type="entry name" value="Rho_GTPase_activation_prot"/>
</dbReference>
<keyword evidence="9" id="KW-1185">Reference proteome</keyword>
<dbReference type="GO" id="GO:0005621">
    <property type="term" value="C:cellular bud scar"/>
    <property type="evidence" value="ECO:0007669"/>
    <property type="project" value="EnsemblFungi"/>
</dbReference>
<dbReference type="GO" id="GO:0007119">
    <property type="term" value="P:budding cell isotropic bud growth"/>
    <property type="evidence" value="ECO:0007669"/>
    <property type="project" value="EnsemblFungi"/>
</dbReference>
<keyword evidence="3 4" id="KW-0862">Zinc</keyword>
<feature type="region of interest" description="Disordered" evidence="5">
    <location>
        <begin position="223"/>
        <end position="314"/>
    </location>
</feature>
<evidence type="ECO:0008006" key="10">
    <source>
        <dbReference type="Google" id="ProtNLM"/>
    </source>
</evidence>
<evidence type="ECO:0000256" key="3">
    <source>
        <dbReference type="ARBA" id="ARBA00022833"/>
    </source>
</evidence>
<dbReference type="CDD" id="cd00159">
    <property type="entry name" value="RhoGAP"/>
    <property type="match status" value="1"/>
</dbReference>
<dbReference type="EMBL" id="HE806316">
    <property type="protein sequence ID" value="CCH58068.1"/>
    <property type="molecule type" value="Genomic_DNA"/>
</dbReference>
<dbReference type="RefSeq" id="XP_004177587.1">
    <property type="nucleotide sequence ID" value="XM_004177539.1"/>
</dbReference>
<dbReference type="SMART" id="SM00132">
    <property type="entry name" value="LIM"/>
    <property type="match status" value="2"/>
</dbReference>
<keyword evidence="1" id="KW-0343">GTPase activation</keyword>
<sequence>MSATVAAADFNSSNLTRSKTLHPCARCKLTIDSGHAYELGEDRWHTDCFSCYRCEKPLNCDTDFMVLGTGALICFDCSDSCKGCGKKIDDLAIILSSSNEAYCSSCFKCCKCHESITDLKYAKTKRGLFCLTCHEKLVAKRKRYEEKKRLYKKDLPTLPDIANQTSTASSITVHSSISGEYPQLSTPIHKKRSSTLSHHQLHSDGAVYSSKIVSQEILVPPTRKGKTLLDKTPLKNTTASRDSSLGSHSNNETGTQPELMDNISNENNTSDDPMEDLDFQSARTSSNMDVLSTISERNPVKSKKSTSDKRKSTNILLSNSDVHALAAATAATNTSTISTKIPRSKSVTPTTLNHIDTSLNPSTIPISSPTSVSSPTSKLKKHKTSIRPSRSHSIDLKISKHQNISRENLSSNDTNKNIKSVDNNPYFTNKSSSSSNPKHHSSAAVLTKSSSFISHKISHSAASKDSKIKSDSNDMVSSNSRLKQSTSVRHSLDRKVSSGASSHKLEEKEKDLQNEIGKLEKRKQKLIEDIEGLESRRDKLTKEVNYLENDKFEAPPPLVEAIAMRESRSTNTMENLTDDKDETSYDDANDMNLDSGSVDQLKEVPKGRFWKLFSGSRSNSVSPQPALIVNNTSLIAPKKTRLDVSEPILRAPDVISEHKLKTISRRSMSEHNFKQLQQPLMPVRPIKISDPSVLYGSTLVARCEFEKRSTPLIITKCIQYIESDKEFLQTEGIYRKSASQSLVEKLETRFSVSKNYDADPKMRKLMEQDIHAVASALKRYLRQLPNSIIPFEIYDELISLIRRENLPKFLPLNDNLKQNPMYLKTINKFKELLKFIPREHYAVLQLLSLHLKKVVSYSEENLMNIKNISLVFTPGLIRDQNGTKDILDMRERNYAVEFILTSSADLLGTIKRLVDN</sequence>
<dbReference type="OrthoDB" id="19923at2759"/>
<feature type="domain" description="LIM zinc-binding" evidence="6">
    <location>
        <begin position="79"/>
        <end position="140"/>
    </location>
</feature>
<dbReference type="GO" id="GO:0071597">
    <property type="term" value="C:cellular birth scar"/>
    <property type="evidence" value="ECO:0007669"/>
    <property type="project" value="EnsemblFungi"/>
</dbReference>
<feature type="domain" description="Rho-GAP" evidence="7">
    <location>
        <begin position="697"/>
        <end position="907"/>
    </location>
</feature>
<name>I2GVB6_HENB6</name>
<dbReference type="KEGG" id="tbl:TBLA_0A02690"/>
<dbReference type="InterPro" id="IPR050729">
    <property type="entry name" value="Rho-GAP"/>
</dbReference>
<dbReference type="GeneID" id="14492931"/>
<evidence type="ECO:0000256" key="1">
    <source>
        <dbReference type="ARBA" id="ARBA00022468"/>
    </source>
</evidence>
<dbReference type="PANTHER" id="PTHR23176">
    <property type="entry name" value="RHO/RAC/CDC GTPASE-ACTIVATING PROTEIN"/>
    <property type="match status" value="1"/>
</dbReference>
<feature type="compositionally biased region" description="Low complexity" evidence="5">
    <location>
        <begin position="357"/>
        <end position="377"/>
    </location>
</feature>
<feature type="compositionally biased region" description="Polar residues" evidence="5">
    <location>
        <begin position="401"/>
        <end position="428"/>
    </location>
</feature>
<dbReference type="HOGENOM" id="CLU_003874_1_0_1"/>
<dbReference type="GO" id="GO:0001403">
    <property type="term" value="P:invasive growth in response to glucose limitation"/>
    <property type="evidence" value="ECO:0007669"/>
    <property type="project" value="EnsemblFungi"/>
</dbReference>
<dbReference type="GO" id="GO:0007015">
    <property type="term" value="P:actin filament organization"/>
    <property type="evidence" value="ECO:0007669"/>
    <property type="project" value="EnsemblFungi"/>
</dbReference>
<dbReference type="GO" id="GO:0000750">
    <property type="term" value="P:pheromone-dependent signal transduction involved in conjugation with cellular fusion"/>
    <property type="evidence" value="ECO:0007669"/>
    <property type="project" value="EnsemblFungi"/>
</dbReference>
<dbReference type="SUPFAM" id="SSF48350">
    <property type="entry name" value="GTPase activation domain, GAP"/>
    <property type="match status" value="1"/>
</dbReference>
<dbReference type="Proteomes" id="UP000002866">
    <property type="component" value="Chromosome 1"/>
</dbReference>
<evidence type="ECO:0000256" key="2">
    <source>
        <dbReference type="ARBA" id="ARBA00022723"/>
    </source>
</evidence>
<evidence type="ECO:0000259" key="7">
    <source>
        <dbReference type="PROSITE" id="PS50238"/>
    </source>
</evidence>
<dbReference type="AlphaFoldDB" id="I2GVB6"/>
<dbReference type="GO" id="GO:2000222">
    <property type="term" value="P:positive regulation of pseudohyphal growth"/>
    <property type="evidence" value="ECO:0007669"/>
    <property type="project" value="EnsemblFungi"/>
</dbReference>
<dbReference type="PROSITE" id="PS50023">
    <property type="entry name" value="LIM_DOMAIN_2"/>
    <property type="match status" value="1"/>
</dbReference>
<evidence type="ECO:0000259" key="6">
    <source>
        <dbReference type="PROSITE" id="PS50023"/>
    </source>
</evidence>
<dbReference type="Gene3D" id="1.10.555.10">
    <property type="entry name" value="Rho GTPase activation protein"/>
    <property type="match status" value="1"/>
</dbReference>
<reference evidence="8 9" key="1">
    <citation type="journal article" date="2011" name="Proc. Natl. Acad. Sci. U.S.A.">
        <title>Evolutionary erosion of yeast sex chromosomes by mating-type switching accidents.</title>
        <authorList>
            <person name="Gordon J.L."/>
            <person name="Armisen D."/>
            <person name="Proux-Wera E."/>
            <person name="Oheigeartaigh S.S."/>
            <person name="Byrne K.P."/>
            <person name="Wolfe K.H."/>
        </authorList>
    </citation>
    <scope>NUCLEOTIDE SEQUENCE [LARGE SCALE GENOMIC DNA]</scope>
    <source>
        <strain evidence="9">ATCC 34711 / CBS 6284 / DSM 70876 / NBRC 10599 / NRRL Y-10934 / UCD 77-7</strain>
    </source>
</reference>
<evidence type="ECO:0000313" key="8">
    <source>
        <dbReference type="EMBL" id="CCH58068.1"/>
    </source>
</evidence>
<protein>
    <recommendedName>
        <fullName evidence="10">Rho-GAP domain-containing protein</fullName>
    </recommendedName>
</protein>
<accession>I2GVB6</accession>
<dbReference type="PROSITE" id="PS00478">
    <property type="entry name" value="LIM_DOMAIN_1"/>
    <property type="match status" value="1"/>
</dbReference>
<gene>
    <name evidence="8" type="primary">TBLA0A02690</name>
    <name evidence="8" type="ORF">TBLA_0A02690</name>
</gene>
<feature type="region of interest" description="Disordered" evidence="5">
    <location>
        <begin position="355"/>
        <end position="443"/>
    </location>
</feature>
<dbReference type="InParanoid" id="I2GVB6"/>
<dbReference type="OMA" id="GFERSPQ"/>
<dbReference type="CDD" id="cd09395">
    <property type="entry name" value="LIM2_Rga"/>
    <property type="match status" value="1"/>
</dbReference>
<dbReference type="CDD" id="cd09394">
    <property type="entry name" value="LIM1_Rga"/>
    <property type="match status" value="1"/>
</dbReference>
<dbReference type="Pfam" id="PF00412">
    <property type="entry name" value="LIM"/>
    <property type="match status" value="2"/>
</dbReference>
<dbReference type="SMART" id="SM00324">
    <property type="entry name" value="RhoGAP"/>
    <property type="match status" value="1"/>
</dbReference>
<keyword evidence="4" id="KW-0440">LIM domain</keyword>
<feature type="compositionally biased region" description="Basic and acidic residues" evidence="5">
    <location>
        <begin position="462"/>
        <end position="472"/>
    </location>
</feature>
<dbReference type="InterPro" id="IPR000198">
    <property type="entry name" value="RhoGAP_dom"/>
</dbReference>
<dbReference type="PROSITE" id="PS50238">
    <property type="entry name" value="RHOGAP"/>
    <property type="match status" value="1"/>
</dbReference>
<feature type="compositionally biased region" description="Acidic residues" evidence="5">
    <location>
        <begin position="579"/>
        <end position="589"/>
    </location>
</feature>
<evidence type="ECO:0000256" key="4">
    <source>
        <dbReference type="PROSITE-ProRule" id="PRU00125"/>
    </source>
</evidence>
<dbReference type="GO" id="GO:0046872">
    <property type="term" value="F:metal ion binding"/>
    <property type="evidence" value="ECO:0007669"/>
    <property type="project" value="UniProtKB-KW"/>
</dbReference>
<feature type="compositionally biased region" description="Polar residues" evidence="5">
    <location>
        <begin position="281"/>
        <end position="296"/>
    </location>
</feature>
<dbReference type="Gene3D" id="2.10.110.10">
    <property type="entry name" value="Cysteine Rich Protein"/>
    <property type="match status" value="2"/>
</dbReference>
<dbReference type="GO" id="GO:0031106">
    <property type="term" value="P:septin ring organization"/>
    <property type="evidence" value="ECO:0007669"/>
    <property type="project" value="EnsemblFungi"/>
</dbReference>
<dbReference type="GO" id="GO:0007120">
    <property type="term" value="P:axial cellular bud site selection"/>
    <property type="evidence" value="ECO:0007669"/>
    <property type="project" value="EnsemblFungi"/>
</dbReference>
<dbReference type="Pfam" id="PF00620">
    <property type="entry name" value="RhoGAP"/>
    <property type="match status" value="1"/>
</dbReference>
<dbReference type="GO" id="GO:0007118">
    <property type="term" value="P:budding cell apical bud growth"/>
    <property type="evidence" value="ECO:0007669"/>
    <property type="project" value="EnsemblFungi"/>
</dbReference>
<dbReference type="InterPro" id="IPR001781">
    <property type="entry name" value="Znf_LIM"/>
</dbReference>
<dbReference type="PANTHER" id="PTHR23176:SF121">
    <property type="entry name" value="RHO-TYPE GTPASE-ACTIVATING PROTEIN 1-RELATED"/>
    <property type="match status" value="1"/>
</dbReference>
<dbReference type="STRING" id="1071380.I2GVB6"/>
<feature type="region of interest" description="Disordered" evidence="5">
    <location>
        <begin position="182"/>
        <end position="201"/>
    </location>
</feature>
<dbReference type="eggNOG" id="KOG1453">
    <property type="taxonomic scope" value="Eukaryota"/>
</dbReference>
<dbReference type="GO" id="GO:0032177">
    <property type="term" value="C:cellular bud neck split septin rings"/>
    <property type="evidence" value="ECO:0007669"/>
    <property type="project" value="EnsemblFungi"/>
</dbReference>
<keyword evidence="2 4" id="KW-0479">Metal-binding</keyword>